<feature type="region of interest" description="Disordered" evidence="1">
    <location>
        <begin position="131"/>
        <end position="151"/>
    </location>
</feature>
<feature type="region of interest" description="Disordered" evidence="1">
    <location>
        <begin position="259"/>
        <end position="278"/>
    </location>
</feature>
<dbReference type="EMBL" id="JAVREQ010000001">
    <property type="protein sequence ID" value="MDT0377731.1"/>
    <property type="molecule type" value="Genomic_DNA"/>
</dbReference>
<sequence length="450" mass="48318">MERPAVRPQDRRRRTPRPRYAVLLVLLLVVVAALVVALPGDDQAGRDEAADCAPVRAERVRPDRKITGTFARYGDDGSRTDDWTGGDGTRSVRLPDGRTLWLFADTFLDRVHPGGRRVPQPAWVRNSAVVTSPAGEPRSTLTGDLPAADGRPTALFPGTATPDGREVWRWPVDAVVEPRRPGSGERVVRVLLWQREAAGAPWLFGSPRATEVATLSLPGLRLENLREVHRPPPSSPPGDRVLWGTSAVRDGGWTYVFGADERGTEGGGPSRTYVARAPRGSLDDPAAWRYRTGAGWSPDGTAARPMDVTTRRPDAAEGGAARGAGSAVTNTYTVTRHGGTWLLFSMDAGGPDGRPSQTVVSYWSCTPHGPWHGPDAVTVPGLPPGGRQAGATAYNVQAHGDPDGRGLLLSYDVNVLGDPSAVHVDAARYRPRFLRVGLDPEDGDRPDRPG</sequence>
<gene>
    <name evidence="2" type="ORF">RM572_02945</name>
</gene>
<organism evidence="2 3">
    <name type="scientific">Streptomyces hazeniae</name>
    <dbReference type="NCBI Taxonomy" id="3075538"/>
    <lineage>
        <taxon>Bacteria</taxon>
        <taxon>Bacillati</taxon>
        <taxon>Actinomycetota</taxon>
        <taxon>Actinomycetes</taxon>
        <taxon>Kitasatosporales</taxon>
        <taxon>Streptomycetaceae</taxon>
        <taxon>Streptomyces</taxon>
    </lineage>
</organism>
<evidence type="ECO:0000313" key="2">
    <source>
        <dbReference type="EMBL" id="MDT0377731.1"/>
    </source>
</evidence>
<reference evidence="3" key="1">
    <citation type="submission" date="2023-07" db="EMBL/GenBank/DDBJ databases">
        <title>30 novel species of actinomycetes from the DSMZ collection.</title>
        <authorList>
            <person name="Nouioui I."/>
        </authorList>
    </citation>
    <scope>NUCLEOTIDE SEQUENCE [LARGE SCALE GENOMIC DNA]</scope>
    <source>
        <strain evidence="3">DSM 42041</strain>
    </source>
</reference>
<evidence type="ECO:0008006" key="4">
    <source>
        <dbReference type="Google" id="ProtNLM"/>
    </source>
</evidence>
<protein>
    <recommendedName>
        <fullName evidence="4">DUF4185 domain-containing protein</fullName>
    </recommendedName>
</protein>
<accession>A0ABU2NL73</accession>
<evidence type="ECO:0000256" key="1">
    <source>
        <dbReference type="SAM" id="MobiDB-lite"/>
    </source>
</evidence>
<dbReference type="RefSeq" id="WP_311671658.1">
    <property type="nucleotide sequence ID" value="NZ_JAVREQ010000001.1"/>
</dbReference>
<name>A0ABU2NL73_9ACTN</name>
<proteinExistence type="predicted"/>
<dbReference type="Proteomes" id="UP001183414">
    <property type="component" value="Unassembled WGS sequence"/>
</dbReference>
<comment type="caution">
    <text evidence="2">The sequence shown here is derived from an EMBL/GenBank/DDBJ whole genome shotgun (WGS) entry which is preliminary data.</text>
</comment>
<evidence type="ECO:0000313" key="3">
    <source>
        <dbReference type="Proteomes" id="UP001183414"/>
    </source>
</evidence>
<keyword evidence="3" id="KW-1185">Reference proteome</keyword>